<proteinExistence type="predicted"/>
<evidence type="ECO:0000313" key="2">
    <source>
        <dbReference type="EMBL" id="GIH02661.1"/>
    </source>
</evidence>
<dbReference type="PANTHER" id="PTHR43685:SF2">
    <property type="entry name" value="GLYCOSYLTRANSFERASE 2-LIKE DOMAIN-CONTAINING PROTEIN"/>
    <property type="match status" value="1"/>
</dbReference>
<dbReference type="Pfam" id="PF00535">
    <property type="entry name" value="Glycos_transf_2"/>
    <property type="match status" value="1"/>
</dbReference>
<dbReference type="InterPro" id="IPR029044">
    <property type="entry name" value="Nucleotide-diphossugar_trans"/>
</dbReference>
<organism evidence="2 3">
    <name type="scientific">Rhizocola hellebori</name>
    <dbReference type="NCBI Taxonomy" id="1392758"/>
    <lineage>
        <taxon>Bacteria</taxon>
        <taxon>Bacillati</taxon>
        <taxon>Actinomycetota</taxon>
        <taxon>Actinomycetes</taxon>
        <taxon>Micromonosporales</taxon>
        <taxon>Micromonosporaceae</taxon>
        <taxon>Rhizocola</taxon>
    </lineage>
</organism>
<keyword evidence="3" id="KW-1185">Reference proteome</keyword>
<dbReference type="EMBL" id="BONY01000003">
    <property type="protein sequence ID" value="GIH02661.1"/>
    <property type="molecule type" value="Genomic_DNA"/>
</dbReference>
<feature type="domain" description="Glycosyltransferase 2-like" evidence="1">
    <location>
        <begin position="38"/>
        <end position="142"/>
    </location>
</feature>
<evidence type="ECO:0000313" key="3">
    <source>
        <dbReference type="Proteomes" id="UP000612899"/>
    </source>
</evidence>
<dbReference type="AlphaFoldDB" id="A0A8J3Q3E4"/>
<dbReference type="RefSeq" id="WP_203906599.1">
    <property type="nucleotide sequence ID" value="NZ_BONY01000003.1"/>
</dbReference>
<accession>A0A8J3Q3E4</accession>
<comment type="caution">
    <text evidence="2">The sequence shown here is derived from an EMBL/GenBank/DDBJ whole genome shotgun (WGS) entry which is preliminary data.</text>
</comment>
<sequence length="293" mass="33195">MNTSIPDFEVPRERTDWSEAETSALPLVNPDLALPFFSVCIVVRDRPELLKKAVASVLENSFGDFELVIVDDGSAIPVTEVLAPHPYSADPRVRVFRQGQHGISTARNHALKVAKGAFITVLDSDDELASNALRLLHDFLIATSSLWVYADYQEMWDEVCRLIRLPEYRSAQSMLRGILTRPRLPFKHSGMTIQRDLLLSMGGYDESLRLFEDIDLVLRGLRGGIQPRRLAEPIVRYHWHDGNVTRQRRLHGISIWFQLIDLHRPTRVPGGNARMKMVRAAGELGKWLVRLGG</sequence>
<dbReference type="InterPro" id="IPR050834">
    <property type="entry name" value="Glycosyltransf_2"/>
</dbReference>
<dbReference type="PANTHER" id="PTHR43685">
    <property type="entry name" value="GLYCOSYLTRANSFERASE"/>
    <property type="match status" value="1"/>
</dbReference>
<dbReference type="Proteomes" id="UP000612899">
    <property type="component" value="Unassembled WGS sequence"/>
</dbReference>
<dbReference type="Gene3D" id="3.90.550.10">
    <property type="entry name" value="Spore Coat Polysaccharide Biosynthesis Protein SpsA, Chain A"/>
    <property type="match status" value="1"/>
</dbReference>
<dbReference type="InterPro" id="IPR001173">
    <property type="entry name" value="Glyco_trans_2-like"/>
</dbReference>
<protein>
    <recommendedName>
        <fullName evidence="1">Glycosyltransferase 2-like domain-containing protein</fullName>
    </recommendedName>
</protein>
<reference evidence="2" key="1">
    <citation type="submission" date="2021-01" db="EMBL/GenBank/DDBJ databases">
        <title>Whole genome shotgun sequence of Rhizocola hellebori NBRC 109834.</title>
        <authorList>
            <person name="Komaki H."/>
            <person name="Tamura T."/>
        </authorList>
    </citation>
    <scope>NUCLEOTIDE SEQUENCE</scope>
    <source>
        <strain evidence="2">NBRC 109834</strain>
    </source>
</reference>
<evidence type="ECO:0000259" key="1">
    <source>
        <dbReference type="Pfam" id="PF00535"/>
    </source>
</evidence>
<gene>
    <name evidence="2" type="ORF">Rhe02_07280</name>
</gene>
<name>A0A8J3Q3E4_9ACTN</name>
<dbReference type="SUPFAM" id="SSF53448">
    <property type="entry name" value="Nucleotide-diphospho-sugar transferases"/>
    <property type="match status" value="1"/>
</dbReference>